<evidence type="ECO:0000256" key="6">
    <source>
        <dbReference type="SAM" id="Phobius"/>
    </source>
</evidence>
<evidence type="ECO:0000256" key="2">
    <source>
        <dbReference type="ARBA" id="ARBA00022475"/>
    </source>
</evidence>
<keyword evidence="2" id="KW-1003">Cell membrane</keyword>
<dbReference type="GO" id="GO:0015920">
    <property type="term" value="P:lipopolysaccharide transport"/>
    <property type="evidence" value="ECO:0007669"/>
    <property type="project" value="TreeGrafter"/>
</dbReference>
<evidence type="ECO:0000256" key="5">
    <source>
        <dbReference type="ARBA" id="ARBA00023136"/>
    </source>
</evidence>
<comment type="caution">
    <text evidence="7">The sequence shown here is derived from an EMBL/GenBank/DDBJ whole genome shotgun (WGS) entry which is preliminary data.</text>
</comment>
<dbReference type="PANTHER" id="PTHR33529">
    <property type="entry name" value="SLR0882 PROTEIN-RELATED"/>
    <property type="match status" value="1"/>
</dbReference>
<feature type="transmembrane region" description="Helical" evidence="6">
    <location>
        <begin position="99"/>
        <end position="117"/>
    </location>
</feature>
<reference evidence="7 8" key="1">
    <citation type="journal article" date="2016" name="Nat. Commun.">
        <title>Thousands of microbial genomes shed light on interconnected biogeochemical processes in an aquifer system.</title>
        <authorList>
            <person name="Anantharaman K."/>
            <person name="Brown C.T."/>
            <person name="Hug L.A."/>
            <person name="Sharon I."/>
            <person name="Castelle C.J."/>
            <person name="Probst A.J."/>
            <person name="Thomas B.C."/>
            <person name="Singh A."/>
            <person name="Wilkins M.J."/>
            <person name="Karaoz U."/>
            <person name="Brodie E.L."/>
            <person name="Williams K.H."/>
            <person name="Hubbard S.S."/>
            <person name="Banfield J.F."/>
        </authorList>
    </citation>
    <scope>NUCLEOTIDE SEQUENCE [LARGE SCALE GENOMIC DNA]</scope>
</reference>
<feature type="transmembrane region" description="Helical" evidence="6">
    <location>
        <begin position="333"/>
        <end position="352"/>
    </location>
</feature>
<accession>A0A1F4Q2A1</accession>
<sequence length="358" mass="40157">MRILDRYVLKETLGPFFVGVVGFILVLTVDLLFTMADLIINKGVPLLTVLKLLVYKLPSLLVLTFPVSTLFGTAMALGRFGKDNELTALRTSGVSITRIALPILALGLVVSLISFVTNERVVPHANRVSNNIIRQVIYKQPLPEVKDNVFFKDQQNRYYYARRVDLKTRQMENLMVYELTDEKYPRVIIAERAAFTGRIWELSNGVVHKYDEKGYLNYEAAFTGMKLNIAEDILNFTQQKDVTDMDRGELTSLITALGKGGVNTASMLTELYLRYSIPFTCFVFALVGIPFSLSGPRTGQTWGLVVTIVFMFTFYVFASVFRSLGRGGVLPPSLAAFTPQVSFALIGLALLFRESKFH</sequence>
<keyword evidence="5 6" id="KW-0472">Membrane</keyword>
<evidence type="ECO:0000313" key="7">
    <source>
        <dbReference type="EMBL" id="OGB90173.1"/>
    </source>
</evidence>
<feature type="transmembrane region" description="Helical" evidence="6">
    <location>
        <begin position="12"/>
        <end position="40"/>
    </location>
</feature>
<dbReference type="AlphaFoldDB" id="A0A1F4Q2A1"/>
<evidence type="ECO:0000256" key="4">
    <source>
        <dbReference type="ARBA" id="ARBA00022989"/>
    </source>
</evidence>
<dbReference type="InterPro" id="IPR005495">
    <property type="entry name" value="LptG/LptF_permease"/>
</dbReference>
<protein>
    <recommendedName>
        <fullName evidence="9">LPS export ABC transporter permease LptG</fullName>
    </recommendedName>
</protein>
<dbReference type="Pfam" id="PF03739">
    <property type="entry name" value="LptF_LptG"/>
    <property type="match status" value="1"/>
</dbReference>
<gene>
    <name evidence="7" type="ORF">A2625_04240</name>
</gene>
<name>A0A1F4Q2A1_UNCSA</name>
<evidence type="ECO:0000256" key="1">
    <source>
        <dbReference type="ARBA" id="ARBA00004651"/>
    </source>
</evidence>
<dbReference type="GO" id="GO:0043190">
    <property type="term" value="C:ATP-binding cassette (ABC) transporter complex"/>
    <property type="evidence" value="ECO:0007669"/>
    <property type="project" value="TreeGrafter"/>
</dbReference>
<comment type="subcellular location">
    <subcellularLocation>
        <location evidence="1">Cell membrane</location>
        <topology evidence="1">Multi-pass membrane protein</topology>
    </subcellularLocation>
</comment>
<evidence type="ECO:0008006" key="9">
    <source>
        <dbReference type="Google" id="ProtNLM"/>
    </source>
</evidence>
<feature type="transmembrane region" description="Helical" evidence="6">
    <location>
        <begin position="301"/>
        <end position="321"/>
    </location>
</feature>
<keyword evidence="3 6" id="KW-0812">Transmembrane</keyword>
<feature type="transmembrane region" description="Helical" evidence="6">
    <location>
        <begin position="60"/>
        <end position="78"/>
    </location>
</feature>
<keyword evidence="4 6" id="KW-1133">Transmembrane helix</keyword>
<feature type="transmembrane region" description="Helical" evidence="6">
    <location>
        <begin position="275"/>
        <end position="294"/>
    </location>
</feature>
<organism evidence="7 8">
    <name type="scientific">candidate division WOR-1 bacterium RIFCSPHIGHO2_01_FULL_53_15</name>
    <dbReference type="NCBI Taxonomy" id="1802564"/>
    <lineage>
        <taxon>Bacteria</taxon>
        <taxon>Bacillati</taxon>
        <taxon>Saganbacteria</taxon>
    </lineage>
</organism>
<evidence type="ECO:0000256" key="3">
    <source>
        <dbReference type="ARBA" id="ARBA00022692"/>
    </source>
</evidence>
<dbReference type="EMBL" id="METM01000014">
    <property type="protein sequence ID" value="OGB90173.1"/>
    <property type="molecule type" value="Genomic_DNA"/>
</dbReference>
<dbReference type="PANTHER" id="PTHR33529:SF6">
    <property type="entry name" value="YJGP_YJGQ FAMILY PERMEASE"/>
    <property type="match status" value="1"/>
</dbReference>
<dbReference type="Proteomes" id="UP000178724">
    <property type="component" value="Unassembled WGS sequence"/>
</dbReference>
<proteinExistence type="predicted"/>
<evidence type="ECO:0000313" key="8">
    <source>
        <dbReference type="Proteomes" id="UP000178724"/>
    </source>
</evidence>